<sequence length="464" mass="51220">MQYKKIVMYKLAVALFFYTSAHAQIQDDTLVHLKDAVLLGQDRAPLLISIKYESDAAVQNINVAKYNTRVPTIDATYQAGLSTANNLTGIFYPYGILPMSGPPSSGNNYSPATGSAASILLNWQAVTFGQKEAQINVSTAEANSKKSELEQALFQHKINIISAYLDLLLAYDVVAIHTHNLERVQANLKQSRVLSNTGIKPGVDTALFLSELSKASVDLLNAQKQLQVYQLLLQQLIVTKNLPVPVDTAFLGQLPVAGISNDTSFSNVPVIKLGQSQVLLSESKERLLKKSYLPKLSVWGTGFARGSGFQSGNNSDDIKTWDGLQLSRFNYGAGVQLAFPIMKYGEVKRQLQQQQFITKAAKEKIEDSKLALTTQQNIANTTFNSSLAIATQTQQQLKTGQYAFKAMQTRYNTGLANFPDLIQAQYNLLKAELDVKTSYWDAWKALLLQAVVKGDEHIFLNEIK</sequence>
<accession>A0ABX3NPE8</accession>
<gene>
    <name evidence="9" type="ORF">A4D02_14120</name>
</gene>
<keyword evidence="4" id="KW-1134">Transmembrane beta strand</keyword>
<evidence type="ECO:0000313" key="10">
    <source>
        <dbReference type="Proteomes" id="UP000192277"/>
    </source>
</evidence>
<keyword evidence="7" id="KW-0998">Cell outer membrane</keyword>
<evidence type="ECO:0000256" key="2">
    <source>
        <dbReference type="ARBA" id="ARBA00007613"/>
    </source>
</evidence>
<dbReference type="PANTHER" id="PTHR30026:SF20">
    <property type="entry name" value="OUTER MEMBRANE PROTEIN TOLC"/>
    <property type="match status" value="1"/>
</dbReference>
<dbReference type="PANTHER" id="PTHR30026">
    <property type="entry name" value="OUTER MEMBRANE PROTEIN TOLC"/>
    <property type="match status" value="1"/>
</dbReference>
<evidence type="ECO:0000256" key="6">
    <source>
        <dbReference type="ARBA" id="ARBA00023136"/>
    </source>
</evidence>
<evidence type="ECO:0000256" key="1">
    <source>
        <dbReference type="ARBA" id="ARBA00004442"/>
    </source>
</evidence>
<feature type="chain" id="PRO_5045422411" description="Outer membrane efflux protein" evidence="8">
    <location>
        <begin position="24"/>
        <end position="464"/>
    </location>
</feature>
<dbReference type="Gene3D" id="1.20.1600.10">
    <property type="entry name" value="Outer membrane efflux proteins (OEP)"/>
    <property type="match status" value="1"/>
</dbReference>
<evidence type="ECO:0008006" key="11">
    <source>
        <dbReference type="Google" id="ProtNLM"/>
    </source>
</evidence>
<evidence type="ECO:0000313" key="9">
    <source>
        <dbReference type="EMBL" id="OQP41811.1"/>
    </source>
</evidence>
<evidence type="ECO:0000256" key="8">
    <source>
        <dbReference type="SAM" id="SignalP"/>
    </source>
</evidence>
<comment type="similarity">
    <text evidence="2">Belongs to the outer membrane factor (OMF) (TC 1.B.17) family.</text>
</comment>
<organism evidence="9 10">
    <name type="scientific">Niastella koreensis</name>
    <dbReference type="NCBI Taxonomy" id="354356"/>
    <lineage>
        <taxon>Bacteria</taxon>
        <taxon>Pseudomonadati</taxon>
        <taxon>Bacteroidota</taxon>
        <taxon>Chitinophagia</taxon>
        <taxon>Chitinophagales</taxon>
        <taxon>Chitinophagaceae</taxon>
        <taxon>Niastella</taxon>
    </lineage>
</organism>
<dbReference type="EMBL" id="LWBO01000055">
    <property type="protein sequence ID" value="OQP41811.1"/>
    <property type="molecule type" value="Genomic_DNA"/>
</dbReference>
<protein>
    <recommendedName>
        <fullName evidence="11">Outer membrane efflux protein</fullName>
    </recommendedName>
</protein>
<keyword evidence="6" id="KW-0472">Membrane</keyword>
<dbReference type="InterPro" id="IPR003423">
    <property type="entry name" value="OMP_efflux"/>
</dbReference>
<keyword evidence="10" id="KW-1185">Reference proteome</keyword>
<dbReference type="InterPro" id="IPR051906">
    <property type="entry name" value="TolC-like"/>
</dbReference>
<evidence type="ECO:0000256" key="3">
    <source>
        <dbReference type="ARBA" id="ARBA00022448"/>
    </source>
</evidence>
<dbReference type="SUPFAM" id="SSF56954">
    <property type="entry name" value="Outer membrane efflux proteins (OEP)"/>
    <property type="match status" value="1"/>
</dbReference>
<comment type="caution">
    <text evidence="9">The sequence shown here is derived from an EMBL/GenBank/DDBJ whole genome shotgun (WGS) entry which is preliminary data.</text>
</comment>
<keyword evidence="3" id="KW-0813">Transport</keyword>
<comment type="subcellular location">
    <subcellularLocation>
        <location evidence="1">Cell outer membrane</location>
    </subcellularLocation>
</comment>
<name>A0ABX3NPE8_9BACT</name>
<feature type="signal peptide" evidence="8">
    <location>
        <begin position="1"/>
        <end position="23"/>
    </location>
</feature>
<proteinExistence type="inferred from homology"/>
<dbReference type="RefSeq" id="WP_041347214.1">
    <property type="nucleotide sequence ID" value="NZ_LWBO01000055.1"/>
</dbReference>
<evidence type="ECO:0000256" key="7">
    <source>
        <dbReference type="ARBA" id="ARBA00023237"/>
    </source>
</evidence>
<dbReference type="Pfam" id="PF02321">
    <property type="entry name" value="OEP"/>
    <property type="match status" value="1"/>
</dbReference>
<reference evidence="9 10" key="1">
    <citation type="submission" date="2016-04" db="EMBL/GenBank/DDBJ databases">
        <authorList>
            <person name="Chen L."/>
            <person name="Zhuang W."/>
            <person name="Wang G."/>
        </authorList>
    </citation>
    <scope>NUCLEOTIDE SEQUENCE [LARGE SCALE GENOMIC DNA]</scope>
    <source>
        <strain evidence="10">GR20</strain>
    </source>
</reference>
<keyword evidence="5" id="KW-0812">Transmembrane</keyword>
<evidence type="ECO:0000256" key="5">
    <source>
        <dbReference type="ARBA" id="ARBA00022692"/>
    </source>
</evidence>
<keyword evidence="8" id="KW-0732">Signal</keyword>
<evidence type="ECO:0000256" key="4">
    <source>
        <dbReference type="ARBA" id="ARBA00022452"/>
    </source>
</evidence>
<dbReference type="Proteomes" id="UP000192277">
    <property type="component" value="Unassembled WGS sequence"/>
</dbReference>